<dbReference type="Proteomes" id="UP000475862">
    <property type="component" value="Unassembled WGS sequence"/>
</dbReference>
<keyword evidence="2" id="KW-1185">Reference proteome</keyword>
<dbReference type="EMBL" id="VYZN01000078">
    <property type="protein sequence ID" value="KAE9523692.1"/>
    <property type="molecule type" value="Genomic_DNA"/>
</dbReference>
<gene>
    <name evidence="1" type="ORF">AGLY_015910</name>
</gene>
<protein>
    <submittedName>
        <fullName evidence="1">Uncharacterized protein</fullName>
    </submittedName>
</protein>
<proteinExistence type="predicted"/>
<organism evidence="1 2">
    <name type="scientific">Aphis glycines</name>
    <name type="common">Soybean aphid</name>
    <dbReference type="NCBI Taxonomy" id="307491"/>
    <lineage>
        <taxon>Eukaryota</taxon>
        <taxon>Metazoa</taxon>
        <taxon>Ecdysozoa</taxon>
        <taxon>Arthropoda</taxon>
        <taxon>Hexapoda</taxon>
        <taxon>Insecta</taxon>
        <taxon>Pterygota</taxon>
        <taxon>Neoptera</taxon>
        <taxon>Paraneoptera</taxon>
        <taxon>Hemiptera</taxon>
        <taxon>Sternorrhyncha</taxon>
        <taxon>Aphidomorpha</taxon>
        <taxon>Aphidoidea</taxon>
        <taxon>Aphididae</taxon>
        <taxon>Aphidini</taxon>
        <taxon>Aphis</taxon>
        <taxon>Aphis</taxon>
    </lineage>
</organism>
<reference evidence="1 2" key="1">
    <citation type="submission" date="2019-08" db="EMBL/GenBank/DDBJ databases">
        <title>The genome of the soybean aphid Biotype 1, its phylome, world population structure and adaptation to the North American continent.</title>
        <authorList>
            <person name="Giordano R."/>
            <person name="Donthu R.K."/>
            <person name="Hernandez A.G."/>
            <person name="Wright C.L."/>
            <person name="Zimin A.V."/>
        </authorList>
    </citation>
    <scope>NUCLEOTIDE SEQUENCE [LARGE SCALE GENOMIC DNA]</scope>
    <source>
        <tissue evidence="1">Whole aphids</tissue>
    </source>
</reference>
<accession>A0A6G0SZK8</accession>
<dbReference type="AlphaFoldDB" id="A0A6G0SZK8"/>
<evidence type="ECO:0000313" key="1">
    <source>
        <dbReference type="EMBL" id="KAE9523692.1"/>
    </source>
</evidence>
<comment type="caution">
    <text evidence="1">The sequence shown here is derived from an EMBL/GenBank/DDBJ whole genome shotgun (WGS) entry which is preliminary data.</text>
</comment>
<name>A0A6G0SZK8_APHGL</name>
<evidence type="ECO:0000313" key="2">
    <source>
        <dbReference type="Proteomes" id="UP000475862"/>
    </source>
</evidence>
<sequence length="182" mass="21364">MKRLNLRRVLRMHTLSINVGYSSLICASNCLHDRERKPTRFTLKISGRLVARIYLTVNATNGQHFQLLESVWNWYKSVHSSFQWDINNNAETNIPCKKEPTQFFTINQGLATELTQTLNKINTTITRRKKTNSVLNYQFINLSLIPRTVKLLYEIIFKIFNNIKNMICFLISSFVLDLRNSY</sequence>